<name>Q872R0_NEUCS</name>
<protein>
    <submittedName>
        <fullName evidence="1">Uncharacterized protein B13B3.150</fullName>
    </submittedName>
</protein>
<organism evidence="1">
    <name type="scientific">Neurospora crassa</name>
    <dbReference type="NCBI Taxonomy" id="5141"/>
    <lineage>
        <taxon>Eukaryota</taxon>
        <taxon>Fungi</taxon>
        <taxon>Dikarya</taxon>
        <taxon>Ascomycota</taxon>
        <taxon>Pezizomycotina</taxon>
        <taxon>Sordariomycetes</taxon>
        <taxon>Sordariomycetidae</taxon>
        <taxon>Sordariales</taxon>
        <taxon>Sordariaceae</taxon>
        <taxon>Neurospora</taxon>
    </lineage>
</organism>
<reference evidence="1" key="1">
    <citation type="submission" date="2003-03" db="EMBL/GenBank/DDBJ databases">
        <authorList>
            <person name="Schulte U."/>
            <person name="Aign V."/>
            <person name="Hoheisel J."/>
            <person name="Brandt P."/>
            <person name="Fartmann B."/>
            <person name="Holland R."/>
            <person name="Nyakatura G."/>
            <person name="Mewes H.W."/>
            <person name="Mannhaupt G."/>
        </authorList>
    </citation>
    <scope>NUCLEOTIDE SEQUENCE</scope>
</reference>
<sequence length="59" mass="6710">MTVLGDQTSVSYNARTHDSLVHARPQIFDLNYHHTRYELRPITCKRDKTTAVSPPSSVP</sequence>
<gene>
    <name evidence="1" type="primary">B13B3.150</name>
</gene>
<dbReference type="AlphaFoldDB" id="Q872R0"/>
<evidence type="ECO:0000313" key="1">
    <source>
        <dbReference type="EMBL" id="CAD70520.1"/>
    </source>
</evidence>
<reference evidence="1" key="2">
    <citation type="submission" date="2003-03" db="EMBL/GenBank/DDBJ databases">
        <authorList>
            <person name="German Neurospora genome project"/>
        </authorList>
    </citation>
    <scope>NUCLEOTIDE SEQUENCE</scope>
</reference>
<dbReference type="EMBL" id="BX284762">
    <property type="protein sequence ID" value="CAD70520.1"/>
    <property type="molecule type" value="Genomic_DNA"/>
</dbReference>
<proteinExistence type="predicted"/>
<accession>Q872R0</accession>